<dbReference type="OrthoDB" id="2651642at2"/>
<reference evidence="1 2" key="1">
    <citation type="submission" date="2016-02" db="EMBL/GenBank/DDBJ databases">
        <title>Paenibacillus sp. LPB0068, isolated from Crassostrea gigas.</title>
        <authorList>
            <person name="Shin S.-K."/>
            <person name="Yi H."/>
        </authorList>
    </citation>
    <scope>NUCLEOTIDE SEQUENCE [LARGE SCALE GENOMIC DNA]</scope>
    <source>
        <strain evidence="1 2">LPB0068</strain>
    </source>
</reference>
<protein>
    <submittedName>
        <fullName evidence="1">Uncharacterized protein</fullName>
    </submittedName>
</protein>
<dbReference type="KEGG" id="pcx:LPB68_04870"/>
<gene>
    <name evidence="1" type="ORF">PNBC_15380</name>
</gene>
<organism evidence="1 2">
    <name type="scientific">Paenibacillus crassostreae</name>
    <dbReference type="NCBI Taxonomy" id="1763538"/>
    <lineage>
        <taxon>Bacteria</taxon>
        <taxon>Bacillati</taxon>
        <taxon>Bacillota</taxon>
        <taxon>Bacilli</taxon>
        <taxon>Bacillales</taxon>
        <taxon>Paenibacillaceae</taxon>
        <taxon>Paenibacillus</taxon>
    </lineage>
</organism>
<keyword evidence="2" id="KW-1185">Reference proteome</keyword>
<dbReference type="Proteomes" id="UP000077134">
    <property type="component" value="Unassembled WGS sequence"/>
</dbReference>
<dbReference type="AlphaFoldDB" id="A0A162KRM4"/>
<evidence type="ECO:0000313" key="2">
    <source>
        <dbReference type="Proteomes" id="UP000077134"/>
    </source>
</evidence>
<proteinExistence type="predicted"/>
<dbReference type="RefSeq" id="WP_068659654.1">
    <property type="nucleotide sequence ID" value="NZ_CP017770.1"/>
</dbReference>
<evidence type="ECO:0000313" key="1">
    <source>
        <dbReference type="EMBL" id="OAB72813.1"/>
    </source>
</evidence>
<sequence length="67" mass="7499">MDVKGELHKAVEKNQSVSLRLASGEFITGVAEVSNDPERVKVRASEGPMWVPYVDVEKVSRVIDMFH</sequence>
<accession>A0A162KRM4</accession>
<dbReference type="EMBL" id="LSFN01000032">
    <property type="protein sequence ID" value="OAB72813.1"/>
    <property type="molecule type" value="Genomic_DNA"/>
</dbReference>
<name>A0A162KRM4_9BACL</name>
<comment type="caution">
    <text evidence="1">The sequence shown here is derived from an EMBL/GenBank/DDBJ whole genome shotgun (WGS) entry which is preliminary data.</text>
</comment>